<dbReference type="RefSeq" id="WP_184652291.1">
    <property type="nucleotide sequence ID" value="NZ_JACHFR010000002.1"/>
</dbReference>
<comment type="caution">
    <text evidence="2">The sequence shown here is derived from an EMBL/GenBank/DDBJ whole genome shotgun (WGS) entry which is preliminary data.</text>
</comment>
<dbReference type="Proteomes" id="UP000578697">
    <property type="component" value="Unassembled WGS sequence"/>
</dbReference>
<protein>
    <submittedName>
        <fullName evidence="2">Uncharacterized protein</fullName>
    </submittedName>
</protein>
<dbReference type="AlphaFoldDB" id="A0A840SHI6"/>
<organism evidence="2 3">
    <name type="scientific">Treponema rectale</name>
    <dbReference type="NCBI Taxonomy" id="744512"/>
    <lineage>
        <taxon>Bacteria</taxon>
        <taxon>Pseudomonadati</taxon>
        <taxon>Spirochaetota</taxon>
        <taxon>Spirochaetia</taxon>
        <taxon>Spirochaetales</taxon>
        <taxon>Treponemataceae</taxon>
        <taxon>Treponema</taxon>
    </lineage>
</organism>
<keyword evidence="1" id="KW-1133">Transmembrane helix</keyword>
<name>A0A840SHI6_9SPIR</name>
<gene>
    <name evidence="2" type="ORF">HNP77_001221</name>
</gene>
<proteinExistence type="predicted"/>
<evidence type="ECO:0000256" key="1">
    <source>
        <dbReference type="SAM" id="Phobius"/>
    </source>
</evidence>
<keyword evidence="1" id="KW-0812">Transmembrane</keyword>
<keyword evidence="3" id="KW-1185">Reference proteome</keyword>
<evidence type="ECO:0000313" key="3">
    <source>
        <dbReference type="Proteomes" id="UP000578697"/>
    </source>
</evidence>
<evidence type="ECO:0000313" key="2">
    <source>
        <dbReference type="EMBL" id="MBB5218852.1"/>
    </source>
</evidence>
<reference evidence="2 3" key="1">
    <citation type="submission" date="2020-08" db="EMBL/GenBank/DDBJ databases">
        <title>Genomic Encyclopedia of Type Strains, Phase IV (KMG-IV): sequencing the most valuable type-strain genomes for metagenomic binning, comparative biology and taxonomic classification.</title>
        <authorList>
            <person name="Goeker M."/>
        </authorList>
    </citation>
    <scope>NUCLEOTIDE SEQUENCE [LARGE SCALE GENOMIC DNA]</scope>
    <source>
        <strain evidence="2 3">DSM 103679</strain>
    </source>
</reference>
<accession>A0A840SHI6</accession>
<dbReference type="EMBL" id="JACHFR010000002">
    <property type="protein sequence ID" value="MBB5218852.1"/>
    <property type="molecule type" value="Genomic_DNA"/>
</dbReference>
<feature type="transmembrane region" description="Helical" evidence="1">
    <location>
        <begin position="16"/>
        <end position="41"/>
    </location>
</feature>
<sequence length="277" mass="32409">MRAFQRLYSGLVIDNFGFLSIFSSFLNFALTAVIFVFVIYYREPIVKEEKFSVIKTQEFYTQCDNYFFKKADGLFDKKNVRLWKIQEGKDGYVKTSDVNHLILFVVPEASSLEIYQPFLYKLARDGFVVYAAEVSLKGEKLFSGIYNLKFNRRFFSRYLKFRKPEKYAELCKEKESDRITKCSVLLDIVNPTVEETVHFVFDDETSVMQAVHEKYLMPWDTVFDLSSVEAYKTAGYGPIENTDPVICKIMNISSDKSFYISSHLATALEKLVYYYHE</sequence>
<keyword evidence="1" id="KW-0472">Membrane</keyword>